<dbReference type="Pfam" id="PF03795">
    <property type="entry name" value="YCII"/>
    <property type="match status" value="1"/>
</dbReference>
<evidence type="ECO:0000256" key="1">
    <source>
        <dbReference type="ARBA" id="ARBA00007689"/>
    </source>
</evidence>
<dbReference type="Gene3D" id="3.30.70.1060">
    <property type="entry name" value="Dimeric alpha+beta barrel"/>
    <property type="match status" value="1"/>
</dbReference>
<evidence type="ECO:0000259" key="2">
    <source>
        <dbReference type="Pfam" id="PF03795"/>
    </source>
</evidence>
<protein>
    <recommendedName>
        <fullName evidence="2">YCII-related domain-containing protein</fullName>
    </recommendedName>
</protein>
<comment type="caution">
    <text evidence="3">The sequence shown here is derived from an EMBL/GenBank/DDBJ whole genome shotgun (WGS) entry which is preliminary data.</text>
</comment>
<dbReference type="RefSeq" id="WP_182889191.1">
    <property type="nucleotide sequence ID" value="NZ_JACGZW010000001.1"/>
</dbReference>
<dbReference type="SUPFAM" id="SSF54909">
    <property type="entry name" value="Dimeric alpha+beta barrel"/>
    <property type="match status" value="1"/>
</dbReference>
<keyword evidence="4" id="KW-1185">Reference proteome</keyword>
<dbReference type="InterPro" id="IPR005545">
    <property type="entry name" value="YCII"/>
</dbReference>
<evidence type="ECO:0000313" key="3">
    <source>
        <dbReference type="EMBL" id="MBB1151968.1"/>
    </source>
</evidence>
<organism evidence="3 4">
    <name type="scientific">Amycolatopsis dendrobii</name>
    <dbReference type="NCBI Taxonomy" id="2760662"/>
    <lineage>
        <taxon>Bacteria</taxon>
        <taxon>Bacillati</taxon>
        <taxon>Actinomycetota</taxon>
        <taxon>Actinomycetes</taxon>
        <taxon>Pseudonocardiales</taxon>
        <taxon>Pseudonocardiaceae</taxon>
        <taxon>Amycolatopsis</taxon>
    </lineage>
</organism>
<sequence length="120" mass="13068">MQYAMLICGDDREWAALSPADEEDAMQRIYAWFERWQPAGKVGNGVELQPRETAKTVRSGANGKPVVTDGPYVELKEVVGSVILLECADMDEAVEVAASWPLGPGMSAVEVRPVTSREEG</sequence>
<gene>
    <name evidence="3" type="ORF">H4281_02355</name>
</gene>
<comment type="similarity">
    <text evidence="1">Belongs to the YciI family.</text>
</comment>
<dbReference type="EMBL" id="JACGZW010000001">
    <property type="protein sequence ID" value="MBB1151968.1"/>
    <property type="molecule type" value="Genomic_DNA"/>
</dbReference>
<dbReference type="InterPro" id="IPR011008">
    <property type="entry name" value="Dimeric_a/b-barrel"/>
</dbReference>
<dbReference type="PANTHER" id="PTHR35174:SF3">
    <property type="entry name" value="BLL7171 PROTEIN"/>
    <property type="match status" value="1"/>
</dbReference>
<reference evidence="3 4" key="1">
    <citation type="submission" date="2020-08" db="EMBL/GenBank/DDBJ databases">
        <title>Amycolatopsis sp. nov. DR6-1 isolated from Dendrobium heterocarpum.</title>
        <authorList>
            <person name="Tedsree N."/>
            <person name="Kuncharoen N."/>
            <person name="Likhitwitayawuid K."/>
            <person name="Tanasupawat S."/>
        </authorList>
    </citation>
    <scope>NUCLEOTIDE SEQUENCE [LARGE SCALE GENOMIC DNA]</scope>
    <source>
        <strain evidence="3 4">DR6-1</strain>
    </source>
</reference>
<dbReference type="AlphaFoldDB" id="A0A7W3VRN0"/>
<dbReference type="Proteomes" id="UP000526734">
    <property type="component" value="Unassembled WGS sequence"/>
</dbReference>
<feature type="domain" description="YCII-related" evidence="2">
    <location>
        <begin position="1"/>
        <end position="114"/>
    </location>
</feature>
<name>A0A7W3VRN0_9PSEU</name>
<proteinExistence type="inferred from homology"/>
<evidence type="ECO:0000313" key="4">
    <source>
        <dbReference type="Proteomes" id="UP000526734"/>
    </source>
</evidence>
<accession>A0A7W3VRN0</accession>
<dbReference type="PANTHER" id="PTHR35174">
    <property type="entry name" value="BLL7171 PROTEIN-RELATED"/>
    <property type="match status" value="1"/>
</dbReference>